<evidence type="ECO:0000256" key="1">
    <source>
        <dbReference type="ARBA" id="ARBA00022475"/>
    </source>
</evidence>
<sequence length="339" mass="37136">MIALKRLVGAGILIFLFTLSLFLIRTQSSSVADYSRVVSVQGLQEKIIEVPTGATGSEIAEILFDAGVIKSSQAFFGVAVADARSQKIAPGGHRLTVKISAQQALEQLLDPERIPKLVKVNEGARKVEIQSSLKLYGFSEREIQTAFSRLKLPKGFTDSEGLLFPAQYSFVEGTSALSAAQEMIDRFMREPIALELLEGKGKYSALALLTIASIVQAEGDISDFAKVSRVIYNRLAIGMPLQMDSTVHYVMKVRGDIFLSRDSTQLKSPYNTYLRYGVPPGPIGSPGSAAMEAALNPVMGDWLYFITVAPGDTRFTSNFEQFNTWKAIYIKNRKAGAFE</sequence>
<proteinExistence type="inferred from homology"/>
<evidence type="ECO:0000313" key="9">
    <source>
        <dbReference type="Proteomes" id="UP000053274"/>
    </source>
</evidence>
<evidence type="ECO:0000313" key="8">
    <source>
        <dbReference type="EMBL" id="KRO36580.1"/>
    </source>
</evidence>
<keyword evidence="4 7" id="KW-0472">Membrane</keyword>
<keyword evidence="2 7" id="KW-0812">Transmembrane</keyword>
<dbReference type="Proteomes" id="UP000053274">
    <property type="component" value="Unassembled WGS sequence"/>
</dbReference>
<dbReference type="GO" id="GO:0005886">
    <property type="term" value="C:plasma membrane"/>
    <property type="evidence" value="ECO:0007669"/>
    <property type="project" value="UniProtKB-UniRule"/>
</dbReference>
<evidence type="ECO:0000256" key="2">
    <source>
        <dbReference type="ARBA" id="ARBA00022692"/>
    </source>
</evidence>
<evidence type="ECO:0000256" key="4">
    <source>
        <dbReference type="ARBA" id="ARBA00023136"/>
    </source>
</evidence>
<dbReference type="GO" id="GO:0071555">
    <property type="term" value="P:cell wall organization"/>
    <property type="evidence" value="ECO:0007669"/>
    <property type="project" value="UniProtKB-KW"/>
</dbReference>
<organism evidence="8 9">
    <name type="scientific">Actinobacteria bacterium BACL15 MAG-120619-bin91</name>
    <dbReference type="NCBI Taxonomy" id="1655562"/>
    <lineage>
        <taxon>Bacteria</taxon>
        <taxon>Bacillati</taxon>
        <taxon>Actinomycetota</taxon>
        <taxon>Actinomycetes</taxon>
        <taxon>Actinomycetes incertae sedis</taxon>
        <taxon>ac1 cluster</taxon>
    </lineage>
</organism>
<name>A0A0R2PF41_9ACTN</name>
<keyword evidence="5 7" id="KW-0456">Lyase</keyword>
<dbReference type="GO" id="GO:0008932">
    <property type="term" value="F:lytic endotransglycosylase activity"/>
    <property type="evidence" value="ECO:0007669"/>
    <property type="project" value="UniProtKB-UniRule"/>
</dbReference>
<dbReference type="GO" id="GO:0009252">
    <property type="term" value="P:peptidoglycan biosynthetic process"/>
    <property type="evidence" value="ECO:0007669"/>
    <property type="project" value="UniProtKB-UniRule"/>
</dbReference>
<gene>
    <name evidence="7" type="primary">mltG</name>
    <name evidence="8" type="ORF">ABR54_01000</name>
</gene>
<dbReference type="AlphaFoldDB" id="A0A0R2PF41"/>
<dbReference type="PANTHER" id="PTHR30518:SF2">
    <property type="entry name" value="ENDOLYTIC MUREIN TRANSGLYCOSYLASE"/>
    <property type="match status" value="1"/>
</dbReference>
<dbReference type="PANTHER" id="PTHR30518">
    <property type="entry name" value="ENDOLYTIC MUREIN TRANSGLYCOSYLASE"/>
    <property type="match status" value="1"/>
</dbReference>
<feature type="site" description="Important for catalytic activity" evidence="7">
    <location>
        <position position="218"/>
    </location>
</feature>
<keyword evidence="3 7" id="KW-1133">Transmembrane helix</keyword>
<reference evidence="8 9" key="1">
    <citation type="submission" date="2015-10" db="EMBL/GenBank/DDBJ databases">
        <title>Metagenome-Assembled Genomes uncover a global brackish microbiome.</title>
        <authorList>
            <person name="Hugerth L.W."/>
            <person name="Larsson J."/>
            <person name="Alneberg J."/>
            <person name="Lindh M.V."/>
            <person name="Legrand C."/>
            <person name="Pinhassi J."/>
            <person name="Andersson A.F."/>
        </authorList>
    </citation>
    <scope>NUCLEOTIDE SEQUENCE [LARGE SCALE GENOMIC DNA]</scope>
    <source>
        <strain evidence="8">BACL15 MAG-120619-bin91</strain>
    </source>
</reference>
<evidence type="ECO:0000256" key="7">
    <source>
        <dbReference type="HAMAP-Rule" id="MF_02065"/>
    </source>
</evidence>
<comment type="caution">
    <text evidence="8">The sequence shown here is derived from an EMBL/GenBank/DDBJ whole genome shotgun (WGS) entry which is preliminary data.</text>
</comment>
<evidence type="ECO:0000256" key="3">
    <source>
        <dbReference type="ARBA" id="ARBA00022989"/>
    </source>
</evidence>
<evidence type="ECO:0000256" key="5">
    <source>
        <dbReference type="ARBA" id="ARBA00023239"/>
    </source>
</evidence>
<dbReference type="Pfam" id="PF02618">
    <property type="entry name" value="YceG"/>
    <property type="match status" value="1"/>
</dbReference>
<dbReference type="NCBIfam" id="TIGR00247">
    <property type="entry name" value="endolytic transglycosylase MltG"/>
    <property type="match status" value="1"/>
</dbReference>
<accession>A0A0R2PF41</accession>
<dbReference type="HAMAP" id="MF_02065">
    <property type="entry name" value="MltG"/>
    <property type="match status" value="1"/>
</dbReference>
<dbReference type="InterPro" id="IPR003770">
    <property type="entry name" value="MLTG-like"/>
</dbReference>
<dbReference type="EC" id="4.2.2.29" evidence="7"/>
<keyword evidence="6 7" id="KW-0961">Cell wall biogenesis/degradation</keyword>
<comment type="similarity">
    <text evidence="7">Belongs to the transglycosylase MltG family.</text>
</comment>
<protein>
    <recommendedName>
        <fullName evidence="7">Endolytic murein transglycosylase</fullName>
        <ecNumber evidence="7">4.2.2.29</ecNumber>
    </recommendedName>
    <alternativeName>
        <fullName evidence="7">Peptidoglycan lytic transglycosylase</fullName>
    </alternativeName>
    <alternativeName>
        <fullName evidence="7">Peptidoglycan polymerization terminase</fullName>
    </alternativeName>
</protein>
<comment type="function">
    <text evidence="7">Functions as a peptidoglycan terminase that cleaves nascent peptidoglycan strands endolytically to terminate their elongation.</text>
</comment>
<evidence type="ECO:0000256" key="6">
    <source>
        <dbReference type="ARBA" id="ARBA00023316"/>
    </source>
</evidence>
<dbReference type="Gene3D" id="3.30.1490.480">
    <property type="entry name" value="Endolytic murein transglycosylase"/>
    <property type="match status" value="1"/>
</dbReference>
<dbReference type="EMBL" id="LIAM01000004">
    <property type="protein sequence ID" value="KRO36580.1"/>
    <property type="molecule type" value="Genomic_DNA"/>
</dbReference>
<keyword evidence="1 7" id="KW-1003">Cell membrane</keyword>
<comment type="catalytic activity">
    <reaction evidence="7">
        <text>a peptidoglycan chain = a peptidoglycan chain with N-acetyl-1,6-anhydromuramyl-[peptide] at the reducing end + a peptidoglycan chain with N-acetylglucosamine at the non-reducing end.</text>
        <dbReference type="EC" id="4.2.2.29"/>
    </reaction>
</comment>